<evidence type="ECO:0000313" key="2">
    <source>
        <dbReference type="EMBL" id="BAU76673.1"/>
    </source>
</evidence>
<sequence length="167" mass="18043">MARRLFWLAFLGSAAALAVVPEFLGERAEPRAMPHSQAPAAAPRLDAPSAPAAGESPEAPPALVPAADLFASQSWFVAPPPPPPVADQAPPPAPKPTAPPLPFRFIGRMDDRLQQQVFLLRGEEVLVVREGDLIGDTYQVRRIEPERMTLVYLPLDKAQTLTVGRSK</sequence>
<reference evidence="2 3" key="2">
    <citation type="journal article" date="2017" name="Int. J. Syst. Evol. Microbiol.">
        <title>Pseudomonas furukawaii sp. nov., a polychlorinated biphenyl-degrading bacterium isolated from biphenyl-contaminated soil in Japan.</title>
        <authorList>
            <person name="Kimura N."/>
            <person name="Watanabe T."/>
            <person name="Suenaga H."/>
            <person name="Fujihara H."/>
            <person name="Futagami T."/>
            <person name="Goto M."/>
            <person name="Hanada S."/>
            <person name="Hirose J."/>
        </authorList>
    </citation>
    <scope>NUCLEOTIDE SEQUENCE [LARGE SCALE GENOMIC DNA]</scope>
    <source>
        <strain evidence="3">DSM 10086 / NBRC 110670 / KF707</strain>
    </source>
</reference>
<dbReference type="GO" id="GO:0003743">
    <property type="term" value="F:translation initiation factor activity"/>
    <property type="evidence" value="ECO:0007669"/>
    <property type="project" value="UniProtKB-KW"/>
</dbReference>
<dbReference type="RefSeq" id="WP_003451942.1">
    <property type="nucleotide sequence ID" value="NZ_AJMR01000147.1"/>
</dbReference>
<keyword evidence="3" id="KW-1185">Reference proteome</keyword>
<dbReference type="KEGG" id="pfuw:KF707C_49850"/>
<feature type="region of interest" description="Disordered" evidence="1">
    <location>
        <begin position="30"/>
        <end position="63"/>
    </location>
</feature>
<feature type="compositionally biased region" description="Low complexity" evidence="1">
    <location>
        <begin position="47"/>
        <end position="57"/>
    </location>
</feature>
<keyword evidence="2" id="KW-0648">Protein biosynthesis</keyword>
<accession>A0AAD1C4S6</accession>
<dbReference type="EMBL" id="AP014862">
    <property type="protein sequence ID" value="BAU76673.1"/>
    <property type="molecule type" value="Genomic_DNA"/>
</dbReference>
<reference evidence="3" key="1">
    <citation type="submission" date="2015-05" db="EMBL/GenBank/DDBJ databases">
        <title>Draft genome sequencing of a biphenyl-degrading bacterium, Pseudomonas balearica KF707 (=NBRC110670).</title>
        <authorList>
            <person name="Kimura N."/>
            <person name="Hirose J."/>
            <person name="Watanabe T."/>
            <person name="Suenaga H."/>
            <person name="Fujihara H."/>
            <person name="Noguchi M."/>
            <person name="Hashimoto M."/>
            <person name="Shimodaira J."/>
            <person name="Tsuchikane K."/>
            <person name="Hosoyama A."/>
            <person name="Yamazoe A."/>
            <person name="Fujita N."/>
            <person name="Furukawa K."/>
        </authorList>
    </citation>
    <scope>NUCLEOTIDE SEQUENCE [LARGE SCALE GENOMIC DNA]</scope>
    <source>
        <strain evidence="3">DSM 10086 / NBRC 110670 / KF707</strain>
    </source>
</reference>
<dbReference type="Proteomes" id="UP000218554">
    <property type="component" value="Chromosome"/>
</dbReference>
<name>A0AAD1C4S6_METFU</name>
<feature type="region of interest" description="Disordered" evidence="1">
    <location>
        <begin position="79"/>
        <end position="98"/>
    </location>
</feature>
<evidence type="ECO:0000313" key="3">
    <source>
        <dbReference type="Proteomes" id="UP000218554"/>
    </source>
</evidence>
<evidence type="ECO:0000256" key="1">
    <source>
        <dbReference type="SAM" id="MobiDB-lite"/>
    </source>
</evidence>
<organism evidence="2 3">
    <name type="scientific">Metapseudomonas furukawaii</name>
    <name type="common">Pseudomonas furukawaii</name>
    <dbReference type="NCBI Taxonomy" id="1149133"/>
    <lineage>
        <taxon>Bacteria</taxon>
        <taxon>Pseudomonadati</taxon>
        <taxon>Pseudomonadota</taxon>
        <taxon>Gammaproteobacteria</taxon>
        <taxon>Pseudomonadales</taxon>
        <taxon>Pseudomonadaceae</taxon>
        <taxon>Metapseudomonas</taxon>
    </lineage>
</organism>
<dbReference type="AlphaFoldDB" id="A0AAD1C4S6"/>
<protein>
    <submittedName>
        <fullName evidence="2">Predicted secretion system X translation initiation factor</fullName>
    </submittedName>
</protein>
<keyword evidence="2" id="KW-0396">Initiation factor</keyword>
<proteinExistence type="predicted"/>
<gene>
    <name evidence="2" type="ORF">KF707C_49850</name>
</gene>